<reference evidence="9" key="1">
    <citation type="journal article" date="2018" name="Gigascience">
        <title>Genome assembly of the Pink Ipe (Handroanthus impetiginosus, Bignoniaceae), a highly valued, ecologically keystone Neotropical timber forest tree.</title>
        <authorList>
            <person name="Silva-Junior O.B."/>
            <person name="Grattapaglia D."/>
            <person name="Novaes E."/>
            <person name="Collevatti R.G."/>
        </authorList>
    </citation>
    <scope>NUCLEOTIDE SEQUENCE [LARGE SCALE GENOMIC DNA]</scope>
    <source>
        <strain evidence="9">cv. UFG-1</strain>
    </source>
</reference>
<comment type="subcellular location">
    <subcellularLocation>
        <location evidence="1">Membrane</location>
        <topology evidence="1">Multi-pass membrane protein</topology>
    </subcellularLocation>
</comment>
<feature type="region of interest" description="Disordered" evidence="7">
    <location>
        <begin position="494"/>
        <end position="515"/>
    </location>
</feature>
<dbReference type="OrthoDB" id="2126698at2759"/>
<evidence type="ECO:0000256" key="2">
    <source>
        <dbReference type="ARBA" id="ARBA00010199"/>
    </source>
</evidence>
<keyword evidence="4 6" id="KW-1133">Transmembrane helix</keyword>
<proteinExistence type="inferred from homology"/>
<evidence type="ECO:0000256" key="3">
    <source>
        <dbReference type="ARBA" id="ARBA00022692"/>
    </source>
</evidence>
<dbReference type="GO" id="GO:0042910">
    <property type="term" value="F:xenobiotic transmembrane transporter activity"/>
    <property type="evidence" value="ECO:0007669"/>
    <property type="project" value="InterPro"/>
</dbReference>
<comment type="similarity">
    <text evidence="2 6">Belongs to the multi antimicrobial extrusion (MATE) (TC 2.A.66.1) family.</text>
</comment>
<keyword evidence="3 6" id="KW-0812">Transmembrane</keyword>
<dbReference type="InterPro" id="IPR002528">
    <property type="entry name" value="MATE_fam"/>
</dbReference>
<feature type="compositionally biased region" description="Polar residues" evidence="7">
    <location>
        <begin position="494"/>
        <end position="509"/>
    </location>
</feature>
<evidence type="ECO:0000256" key="4">
    <source>
        <dbReference type="ARBA" id="ARBA00022989"/>
    </source>
</evidence>
<dbReference type="GO" id="GO:0015297">
    <property type="term" value="F:antiporter activity"/>
    <property type="evidence" value="ECO:0007669"/>
    <property type="project" value="InterPro"/>
</dbReference>
<evidence type="ECO:0000256" key="7">
    <source>
        <dbReference type="SAM" id="MobiDB-lite"/>
    </source>
</evidence>
<sequence>MKNENKESQHLLHKMEPRTFEIETRRNHVHSADINLTTKKIRAKTWDESKTMWKIAAPAILTTVAQFSIGFVTIAFVGHLGELELAAVSVVQNVLEGFVYGIMLGMGSALETLCGQAVGAGQHEMLGIYMQRSCIITITTALILTPLYIFTSPILKLLQQSKPMSDLAGKYALWVIPQLFAYALNFPVQKFLQAQSKIWVMTIISLVVLGLHVLLNWILVTKLGKGLLGAAIAENISWWLVVLAQVVYVVSGFFPNSWTGFSWSAFKSLFGFVKLSLASAIMLCLELWYYTVVILMVGWLNNPEIAVDAISICMDLELWTLMVTLGFNAAISVRVSNELGANNPKAAKFSIAVTVVTSTLFGIVFTAAILATRDSFPRLFSGKEEVIKETSKLGYFLAATIFLNSIQPVLHGVAVGAGWQLSVALVNIGCYYIFGLPFGALLGYKFDLGVKGIWLGMLAGCLLQTVILTLYVLRANWNKEAFLAEERIRTYGTTPLPQNESTENGIITENQERIS</sequence>
<dbReference type="CDD" id="cd13132">
    <property type="entry name" value="MATE_eukaryotic"/>
    <property type="match status" value="1"/>
</dbReference>
<evidence type="ECO:0000256" key="1">
    <source>
        <dbReference type="ARBA" id="ARBA00004141"/>
    </source>
</evidence>
<evidence type="ECO:0000313" key="9">
    <source>
        <dbReference type="Proteomes" id="UP000231279"/>
    </source>
</evidence>
<evidence type="ECO:0000256" key="6">
    <source>
        <dbReference type="RuleBase" id="RU004914"/>
    </source>
</evidence>
<evidence type="ECO:0000256" key="5">
    <source>
        <dbReference type="ARBA" id="ARBA00023136"/>
    </source>
</evidence>
<name>A0A2G9FXQ9_9LAMI</name>
<protein>
    <recommendedName>
        <fullName evidence="6">Protein DETOXIFICATION</fullName>
    </recommendedName>
    <alternativeName>
        <fullName evidence="6">Multidrug and toxic compound extrusion protein</fullName>
    </alternativeName>
</protein>
<feature type="transmembrane region" description="Helical" evidence="6">
    <location>
        <begin position="133"/>
        <end position="151"/>
    </location>
</feature>
<dbReference type="STRING" id="429701.A0A2G9FXQ9"/>
<dbReference type="PANTHER" id="PTHR11206">
    <property type="entry name" value="MULTIDRUG RESISTANCE PROTEIN"/>
    <property type="match status" value="1"/>
</dbReference>
<evidence type="ECO:0000313" key="8">
    <source>
        <dbReference type="EMBL" id="PIM97711.1"/>
    </source>
</evidence>
<feature type="transmembrane region" description="Helical" evidence="6">
    <location>
        <begin position="55"/>
        <end position="78"/>
    </location>
</feature>
<dbReference type="InterPro" id="IPR045069">
    <property type="entry name" value="MATE_euk"/>
</dbReference>
<dbReference type="Pfam" id="PF01554">
    <property type="entry name" value="MatE"/>
    <property type="match status" value="2"/>
</dbReference>
<gene>
    <name evidence="8" type="ORF">CDL12_29816</name>
</gene>
<feature type="transmembrane region" description="Helical" evidence="6">
    <location>
        <begin position="98"/>
        <end position="121"/>
    </location>
</feature>
<feature type="transmembrane region" description="Helical" evidence="6">
    <location>
        <begin position="236"/>
        <end position="254"/>
    </location>
</feature>
<feature type="transmembrane region" description="Helical" evidence="6">
    <location>
        <begin position="318"/>
        <end position="337"/>
    </location>
</feature>
<organism evidence="8 9">
    <name type="scientific">Handroanthus impetiginosus</name>
    <dbReference type="NCBI Taxonomy" id="429701"/>
    <lineage>
        <taxon>Eukaryota</taxon>
        <taxon>Viridiplantae</taxon>
        <taxon>Streptophyta</taxon>
        <taxon>Embryophyta</taxon>
        <taxon>Tracheophyta</taxon>
        <taxon>Spermatophyta</taxon>
        <taxon>Magnoliopsida</taxon>
        <taxon>eudicotyledons</taxon>
        <taxon>Gunneridae</taxon>
        <taxon>Pentapetalae</taxon>
        <taxon>asterids</taxon>
        <taxon>lamiids</taxon>
        <taxon>Lamiales</taxon>
        <taxon>Bignoniaceae</taxon>
        <taxon>Crescentiina</taxon>
        <taxon>Tabebuia alliance</taxon>
        <taxon>Handroanthus</taxon>
    </lineage>
</organism>
<feature type="transmembrane region" description="Helical" evidence="6">
    <location>
        <begin position="275"/>
        <end position="298"/>
    </location>
</feature>
<keyword evidence="9" id="KW-1185">Reference proteome</keyword>
<dbReference type="NCBIfam" id="TIGR00797">
    <property type="entry name" value="matE"/>
    <property type="match status" value="1"/>
</dbReference>
<feature type="transmembrane region" description="Helical" evidence="6">
    <location>
        <begin position="349"/>
        <end position="373"/>
    </location>
</feature>
<feature type="transmembrane region" description="Helical" evidence="6">
    <location>
        <begin position="424"/>
        <end position="446"/>
    </location>
</feature>
<keyword evidence="5 6" id="KW-0472">Membrane</keyword>
<feature type="transmembrane region" description="Helical" evidence="6">
    <location>
        <begin position="200"/>
        <end position="220"/>
    </location>
</feature>
<dbReference type="GO" id="GO:0016020">
    <property type="term" value="C:membrane"/>
    <property type="evidence" value="ECO:0007669"/>
    <property type="project" value="UniProtKB-SubCell"/>
</dbReference>
<feature type="transmembrane region" description="Helical" evidence="6">
    <location>
        <begin position="393"/>
        <end position="417"/>
    </location>
</feature>
<dbReference type="EMBL" id="NKXS01009222">
    <property type="protein sequence ID" value="PIM97711.1"/>
    <property type="molecule type" value="Genomic_DNA"/>
</dbReference>
<dbReference type="Proteomes" id="UP000231279">
    <property type="component" value="Unassembled WGS sequence"/>
</dbReference>
<feature type="transmembrane region" description="Helical" evidence="6">
    <location>
        <begin position="171"/>
        <end position="188"/>
    </location>
</feature>
<accession>A0A2G9FXQ9</accession>
<feature type="transmembrane region" description="Helical" evidence="6">
    <location>
        <begin position="452"/>
        <end position="473"/>
    </location>
</feature>
<dbReference type="AlphaFoldDB" id="A0A2G9FXQ9"/>
<comment type="caution">
    <text evidence="8">The sequence shown here is derived from an EMBL/GenBank/DDBJ whole genome shotgun (WGS) entry which is preliminary data.</text>
</comment>
<dbReference type="GO" id="GO:1990961">
    <property type="term" value="P:xenobiotic detoxification by transmembrane export across the plasma membrane"/>
    <property type="evidence" value="ECO:0007669"/>
    <property type="project" value="InterPro"/>
</dbReference>